<dbReference type="Gene3D" id="2.40.30.170">
    <property type="match status" value="1"/>
</dbReference>
<dbReference type="SUPFAM" id="SSF111369">
    <property type="entry name" value="HlyD-like secretion proteins"/>
    <property type="match status" value="1"/>
</dbReference>
<evidence type="ECO:0000256" key="1">
    <source>
        <dbReference type="ARBA" id="ARBA00009477"/>
    </source>
</evidence>
<dbReference type="InterPro" id="IPR006143">
    <property type="entry name" value="RND_pump_MFP"/>
</dbReference>
<dbReference type="Proteomes" id="UP000031599">
    <property type="component" value="Unassembled WGS sequence"/>
</dbReference>
<comment type="caution">
    <text evidence="3">The sequence shown here is derived from an EMBL/GenBank/DDBJ whole genome shotgun (WGS) entry which is preliminary data.</text>
</comment>
<sequence length="307" mass="31839">MWAALAALLVACAPGDPTTTVELSPAVTLDPSARAQTEADSSGQPSRVEPDGLTELTELTDLIGVVVPARAVDVAPSLAGELVEVRVQPGDRVVAGQVLAILDDRRIREDLSIAEAELRRQRAGSAAAELDATQRAQAADQLEALAAQGHVPALVLDEAVFAAKRSAATLEQADASVAESRARIARLRRQLEDSALTSPFTGVVAQRYLDGGAVTGPSSPILRLIDVDTLWVRFAVEPEALAGVALGDQVTVRFEAGGETRAQLRHVAPQVDPVSELVVIEAALMDASASASAIGIGIGAAALVDFD</sequence>
<comment type="similarity">
    <text evidence="1">Belongs to the membrane fusion protein (MFP) (TC 8.A.1) family.</text>
</comment>
<gene>
    <name evidence="3" type="ORF">DB30_00197</name>
</gene>
<dbReference type="AlphaFoldDB" id="A0A0C2DFU8"/>
<feature type="coiled-coil region" evidence="2">
    <location>
        <begin position="170"/>
        <end position="197"/>
    </location>
</feature>
<dbReference type="NCBIfam" id="TIGR01730">
    <property type="entry name" value="RND_mfp"/>
    <property type="match status" value="1"/>
</dbReference>
<protein>
    <submittedName>
        <fullName evidence="3">Putative RND efflux membrane fusion protein</fullName>
    </submittedName>
</protein>
<dbReference type="GO" id="GO:1990281">
    <property type="term" value="C:efflux pump complex"/>
    <property type="evidence" value="ECO:0007669"/>
    <property type="project" value="TreeGrafter"/>
</dbReference>
<keyword evidence="2" id="KW-0175">Coiled coil</keyword>
<evidence type="ECO:0000313" key="3">
    <source>
        <dbReference type="EMBL" id="KIG18512.1"/>
    </source>
</evidence>
<dbReference type="EMBL" id="JMCC02000010">
    <property type="protein sequence ID" value="KIG18512.1"/>
    <property type="molecule type" value="Genomic_DNA"/>
</dbReference>
<dbReference type="PANTHER" id="PTHR30469:SF15">
    <property type="entry name" value="HLYD FAMILY OF SECRETION PROTEINS"/>
    <property type="match status" value="1"/>
</dbReference>
<dbReference type="Gene3D" id="1.10.287.470">
    <property type="entry name" value="Helix hairpin bin"/>
    <property type="match status" value="1"/>
</dbReference>
<proteinExistence type="inferred from homology"/>
<name>A0A0C2DFU8_9BACT</name>
<accession>A0A0C2DFU8</accession>
<evidence type="ECO:0000256" key="2">
    <source>
        <dbReference type="SAM" id="Coils"/>
    </source>
</evidence>
<dbReference type="Gene3D" id="2.40.50.100">
    <property type="match status" value="1"/>
</dbReference>
<reference evidence="3 4" key="1">
    <citation type="submission" date="2014-12" db="EMBL/GenBank/DDBJ databases">
        <title>Genome assembly of Enhygromyxa salina DSM 15201.</title>
        <authorList>
            <person name="Sharma G."/>
            <person name="Subramanian S."/>
        </authorList>
    </citation>
    <scope>NUCLEOTIDE SEQUENCE [LARGE SCALE GENOMIC DNA]</scope>
    <source>
        <strain evidence="3 4">DSM 15201</strain>
    </source>
</reference>
<evidence type="ECO:0000313" key="4">
    <source>
        <dbReference type="Proteomes" id="UP000031599"/>
    </source>
</evidence>
<dbReference type="PANTHER" id="PTHR30469">
    <property type="entry name" value="MULTIDRUG RESISTANCE PROTEIN MDTA"/>
    <property type="match status" value="1"/>
</dbReference>
<organism evidence="3 4">
    <name type="scientific">Enhygromyxa salina</name>
    <dbReference type="NCBI Taxonomy" id="215803"/>
    <lineage>
        <taxon>Bacteria</taxon>
        <taxon>Pseudomonadati</taxon>
        <taxon>Myxococcota</taxon>
        <taxon>Polyangia</taxon>
        <taxon>Nannocystales</taxon>
        <taxon>Nannocystaceae</taxon>
        <taxon>Enhygromyxa</taxon>
    </lineage>
</organism>
<dbReference type="GO" id="GO:0015562">
    <property type="term" value="F:efflux transmembrane transporter activity"/>
    <property type="evidence" value="ECO:0007669"/>
    <property type="project" value="TreeGrafter"/>
</dbReference>